<reference evidence="2" key="1">
    <citation type="journal article" date="2020" name="Nature">
        <title>Giant virus diversity and host interactions through global metagenomics.</title>
        <authorList>
            <person name="Schulz F."/>
            <person name="Roux S."/>
            <person name="Paez-Espino D."/>
            <person name="Jungbluth S."/>
            <person name="Walsh D.A."/>
            <person name="Denef V.J."/>
            <person name="McMahon K.D."/>
            <person name="Konstantinidis K.T."/>
            <person name="Eloe-Fadrosh E.A."/>
            <person name="Kyrpides N.C."/>
            <person name="Woyke T."/>
        </authorList>
    </citation>
    <scope>NUCLEOTIDE SEQUENCE</scope>
    <source>
        <strain evidence="2">GVMAG-S-1101165-84</strain>
    </source>
</reference>
<organism evidence="2">
    <name type="scientific">viral metagenome</name>
    <dbReference type="NCBI Taxonomy" id="1070528"/>
    <lineage>
        <taxon>unclassified sequences</taxon>
        <taxon>metagenomes</taxon>
        <taxon>organismal metagenomes</taxon>
    </lineage>
</organism>
<protein>
    <recommendedName>
        <fullName evidence="1">Glycosyl transferase family 25 domain-containing protein</fullName>
    </recommendedName>
</protein>
<name>A0A6C0K3C0_9ZZZZ</name>
<accession>A0A6C0K3C0</accession>
<dbReference type="EMBL" id="MN740781">
    <property type="protein sequence ID" value="QHU11290.1"/>
    <property type="molecule type" value="Genomic_DNA"/>
</dbReference>
<proteinExistence type="predicted"/>
<feature type="domain" description="Glycosyl transferase family 25" evidence="1">
    <location>
        <begin position="45"/>
        <end position="152"/>
    </location>
</feature>
<evidence type="ECO:0000259" key="1">
    <source>
        <dbReference type="Pfam" id="PF01755"/>
    </source>
</evidence>
<sequence length="207" mass="23830">MNQIDAILYINLASRPDRRDHFLSEIQHLTADLSKVHRINAVHHTKGALGCTQSHIKALETFLANPSWKTCLIFEDDFTFRNQDVSANQQALATLFREFPALDCACLAYNPIRVTYKETQIESIKKAISTQTASGYCITRTFAPVLLENLRESFIALSKFGDPDTNMNDQYWKRLQPQNNWYLFVPALGYQYANFSDIEKKLVHYNC</sequence>
<evidence type="ECO:0000313" key="2">
    <source>
        <dbReference type="EMBL" id="QHU11290.1"/>
    </source>
</evidence>
<dbReference type="InterPro" id="IPR002654">
    <property type="entry name" value="Glyco_trans_25"/>
</dbReference>
<dbReference type="Pfam" id="PF01755">
    <property type="entry name" value="Glyco_transf_25"/>
    <property type="match status" value="1"/>
</dbReference>
<dbReference type="AlphaFoldDB" id="A0A6C0K3C0"/>